<sequence>MVDVFRTCVTLPLQLLFWASVMPPSAAQAPLDAASVPKPQSLGFPPSLGLGDLAIASCFVKAGARNTQKLTLSWTKDGRELVSDERIEVHTTSGSGGTTLSIRNLQPDDVGNYTCTVWSAEGSQDVTVPLLVFVCWHCCSGYLMTELSYRSIVNRDNLSCWSITRRALRPKCFVHSGNILLQL</sequence>
<dbReference type="InterPro" id="IPR036179">
    <property type="entry name" value="Ig-like_dom_sf"/>
</dbReference>
<gene>
    <name evidence="3" type="ORF">V5799_008402</name>
</gene>
<proteinExistence type="predicted"/>
<feature type="chain" id="PRO_5042886812" description="Ig-like domain-containing protein" evidence="1">
    <location>
        <begin position="28"/>
        <end position="183"/>
    </location>
</feature>
<accession>A0AAQ4FDC2</accession>
<dbReference type="SMART" id="SM00409">
    <property type="entry name" value="IG"/>
    <property type="match status" value="1"/>
</dbReference>
<keyword evidence="4" id="KW-1185">Reference proteome</keyword>
<dbReference type="InterPro" id="IPR013098">
    <property type="entry name" value="Ig_I-set"/>
</dbReference>
<dbReference type="AlphaFoldDB" id="A0AAQ4FDC2"/>
<organism evidence="3 4">
    <name type="scientific">Amblyomma americanum</name>
    <name type="common">Lone star tick</name>
    <dbReference type="NCBI Taxonomy" id="6943"/>
    <lineage>
        <taxon>Eukaryota</taxon>
        <taxon>Metazoa</taxon>
        <taxon>Ecdysozoa</taxon>
        <taxon>Arthropoda</taxon>
        <taxon>Chelicerata</taxon>
        <taxon>Arachnida</taxon>
        <taxon>Acari</taxon>
        <taxon>Parasitiformes</taxon>
        <taxon>Ixodida</taxon>
        <taxon>Ixodoidea</taxon>
        <taxon>Ixodidae</taxon>
        <taxon>Amblyomminae</taxon>
        <taxon>Amblyomma</taxon>
    </lineage>
</organism>
<comment type="caution">
    <text evidence="3">The sequence shown here is derived from an EMBL/GenBank/DDBJ whole genome shotgun (WGS) entry which is preliminary data.</text>
</comment>
<feature type="signal peptide" evidence="1">
    <location>
        <begin position="1"/>
        <end position="27"/>
    </location>
</feature>
<dbReference type="SUPFAM" id="SSF48726">
    <property type="entry name" value="Immunoglobulin"/>
    <property type="match status" value="1"/>
</dbReference>
<dbReference type="Proteomes" id="UP001321473">
    <property type="component" value="Unassembled WGS sequence"/>
</dbReference>
<evidence type="ECO:0000256" key="1">
    <source>
        <dbReference type="SAM" id="SignalP"/>
    </source>
</evidence>
<evidence type="ECO:0000259" key="2">
    <source>
        <dbReference type="PROSITE" id="PS50835"/>
    </source>
</evidence>
<dbReference type="Gene3D" id="2.60.40.10">
    <property type="entry name" value="Immunoglobulins"/>
    <property type="match status" value="1"/>
</dbReference>
<dbReference type="CDD" id="cd00096">
    <property type="entry name" value="Ig"/>
    <property type="match status" value="1"/>
</dbReference>
<name>A0AAQ4FDC2_AMBAM</name>
<dbReference type="InterPro" id="IPR007110">
    <property type="entry name" value="Ig-like_dom"/>
</dbReference>
<dbReference type="Pfam" id="PF07679">
    <property type="entry name" value="I-set"/>
    <property type="match status" value="1"/>
</dbReference>
<dbReference type="InterPro" id="IPR003599">
    <property type="entry name" value="Ig_sub"/>
</dbReference>
<dbReference type="InterPro" id="IPR013783">
    <property type="entry name" value="Ig-like_fold"/>
</dbReference>
<evidence type="ECO:0000313" key="3">
    <source>
        <dbReference type="EMBL" id="KAK8785219.1"/>
    </source>
</evidence>
<dbReference type="PROSITE" id="PS50835">
    <property type="entry name" value="IG_LIKE"/>
    <property type="match status" value="1"/>
</dbReference>
<evidence type="ECO:0000313" key="4">
    <source>
        <dbReference type="Proteomes" id="UP001321473"/>
    </source>
</evidence>
<dbReference type="EMBL" id="JARKHS020003764">
    <property type="protein sequence ID" value="KAK8785219.1"/>
    <property type="molecule type" value="Genomic_DNA"/>
</dbReference>
<feature type="domain" description="Ig-like" evidence="2">
    <location>
        <begin position="24"/>
        <end position="127"/>
    </location>
</feature>
<reference evidence="3 4" key="1">
    <citation type="journal article" date="2023" name="Arcadia Sci">
        <title>De novo assembly of a long-read Amblyomma americanum tick genome.</title>
        <authorList>
            <person name="Chou S."/>
            <person name="Poskanzer K.E."/>
            <person name="Rollins M."/>
            <person name="Thuy-Boun P.S."/>
        </authorList>
    </citation>
    <scope>NUCLEOTIDE SEQUENCE [LARGE SCALE GENOMIC DNA]</scope>
    <source>
        <strain evidence="3">F_SG_1</strain>
        <tissue evidence="3">Salivary glands</tissue>
    </source>
</reference>
<protein>
    <recommendedName>
        <fullName evidence="2">Ig-like domain-containing protein</fullName>
    </recommendedName>
</protein>
<keyword evidence="1" id="KW-0732">Signal</keyword>